<dbReference type="Proteomes" id="UP000028481">
    <property type="component" value="Chromosome"/>
</dbReference>
<feature type="domain" description="tRNA synthetases class I catalytic" evidence="22">
    <location>
        <begin position="325"/>
        <end position="623"/>
    </location>
</feature>
<organism evidence="23 24">
    <name type="scientific">Thermodesulfobacterium commune DSM 2178</name>
    <dbReference type="NCBI Taxonomy" id="289377"/>
    <lineage>
        <taxon>Bacteria</taxon>
        <taxon>Pseudomonadati</taxon>
        <taxon>Thermodesulfobacteriota</taxon>
        <taxon>Thermodesulfobacteria</taxon>
        <taxon>Thermodesulfobacteriales</taxon>
        <taxon>Thermodesulfobacteriaceae</taxon>
        <taxon>Thermodesulfobacterium</taxon>
    </lineage>
</organism>
<keyword evidence="15 18" id="KW-0030">Aminoacyl-tRNA synthetase</keyword>
<keyword evidence="18" id="KW-0963">Cytoplasm</keyword>
<evidence type="ECO:0000256" key="15">
    <source>
        <dbReference type="ARBA" id="ARBA00023146"/>
    </source>
</evidence>
<dbReference type="SUPFAM" id="SSF52374">
    <property type="entry name" value="Nucleotidylyl transferase"/>
    <property type="match status" value="1"/>
</dbReference>
<keyword evidence="8" id="KW-0808">Transferase</keyword>
<dbReference type="InterPro" id="IPR036052">
    <property type="entry name" value="TrpB-like_PALP_sf"/>
</dbReference>
<keyword evidence="24" id="KW-1185">Reference proteome</keyword>
<evidence type="ECO:0000259" key="21">
    <source>
        <dbReference type="Pfam" id="PF00291"/>
    </source>
</evidence>
<dbReference type="GO" id="GO:0046872">
    <property type="term" value="F:metal ion binding"/>
    <property type="evidence" value="ECO:0007669"/>
    <property type="project" value="UniProtKB-KW"/>
</dbReference>
<dbReference type="InterPro" id="IPR050214">
    <property type="entry name" value="Cys_Synth/Cystath_Beta-Synth"/>
</dbReference>
<dbReference type="OrthoDB" id="9815130at2"/>
<evidence type="ECO:0000256" key="3">
    <source>
        <dbReference type="ARBA" id="ARBA00004962"/>
    </source>
</evidence>
<dbReference type="EMBL" id="CP008796">
    <property type="protein sequence ID" value="AIH04531.1"/>
    <property type="molecule type" value="Genomic_DNA"/>
</dbReference>
<evidence type="ECO:0000256" key="10">
    <source>
        <dbReference type="ARBA" id="ARBA00022741"/>
    </source>
</evidence>
<name>A0A075WUF4_9BACT</name>
<dbReference type="InterPro" id="IPR014729">
    <property type="entry name" value="Rossmann-like_a/b/a_fold"/>
</dbReference>
<dbReference type="FunFam" id="3.40.50.1100:FF:000006">
    <property type="entry name" value="Cysteine synthase"/>
    <property type="match status" value="1"/>
</dbReference>
<dbReference type="NCBIfam" id="TIGR01136">
    <property type="entry name" value="cysKM"/>
    <property type="match status" value="1"/>
</dbReference>
<dbReference type="eggNOG" id="COG0031">
    <property type="taxonomic scope" value="Bacteria"/>
</dbReference>
<evidence type="ECO:0000256" key="16">
    <source>
        <dbReference type="ARBA" id="ARBA00023192"/>
    </source>
</evidence>
<protein>
    <recommendedName>
        <fullName evidence="18">Cysteine--tRNA ligase</fullName>
        <ecNumber evidence="18">6.1.1.16</ecNumber>
    </recommendedName>
    <alternativeName>
        <fullName evidence="18">Cysteinyl-tRNA synthetase</fullName>
        <shortName evidence="18">CysRS</shortName>
    </alternativeName>
</protein>
<dbReference type="GO" id="GO:0004817">
    <property type="term" value="F:cysteine-tRNA ligase activity"/>
    <property type="evidence" value="ECO:0007669"/>
    <property type="project" value="UniProtKB-UniRule"/>
</dbReference>
<evidence type="ECO:0000256" key="5">
    <source>
        <dbReference type="ARBA" id="ARBA00011245"/>
    </source>
</evidence>
<dbReference type="NCBIfam" id="TIGR00435">
    <property type="entry name" value="cysS"/>
    <property type="match status" value="1"/>
</dbReference>
<dbReference type="eggNOG" id="COG0215">
    <property type="taxonomic scope" value="Bacteria"/>
</dbReference>
<keyword evidence="6 18" id="KW-0436">Ligase</keyword>
<dbReference type="GO" id="GO:0005524">
    <property type="term" value="F:ATP binding"/>
    <property type="evidence" value="ECO:0007669"/>
    <property type="project" value="UniProtKB-UniRule"/>
</dbReference>
<proteinExistence type="inferred from homology"/>
<dbReference type="CDD" id="cd01561">
    <property type="entry name" value="CBS_like"/>
    <property type="match status" value="1"/>
</dbReference>
<evidence type="ECO:0000256" key="17">
    <source>
        <dbReference type="ARBA" id="ARBA00047931"/>
    </source>
</evidence>
<comment type="similarity">
    <text evidence="4">Belongs to the cysteine synthase/cystathionine beta-synthase family.</text>
</comment>
<dbReference type="PRINTS" id="PR00983">
    <property type="entry name" value="TRNASYNTHCYS"/>
</dbReference>
<dbReference type="InterPro" id="IPR032678">
    <property type="entry name" value="tRNA-synt_1_cat_dom"/>
</dbReference>
<gene>
    <name evidence="18" type="primary">cysS</name>
    <name evidence="23" type="ORF">HL41_07435</name>
</gene>
<keyword evidence="14 18" id="KW-0648">Protein biosynthesis</keyword>
<evidence type="ECO:0000313" key="24">
    <source>
        <dbReference type="Proteomes" id="UP000028481"/>
    </source>
</evidence>
<dbReference type="InterPro" id="IPR001216">
    <property type="entry name" value="P-phosphate_BS"/>
</dbReference>
<keyword evidence="7" id="KW-0028">Amino-acid biosynthesis</keyword>
<dbReference type="InterPro" id="IPR001926">
    <property type="entry name" value="TrpB-like_PALP"/>
</dbReference>
<evidence type="ECO:0000256" key="6">
    <source>
        <dbReference type="ARBA" id="ARBA00022598"/>
    </source>
</evidence>
<dbReference type="Pfam" id="PF00291">
    <property type="entry name" value="PALP"/>
    <property type="match status" value="1"/>
</dbReference>
<keyword evidence="16" id="KW-0198">Cysteine biosynthesis</keyword>
<keyword evidence="12 18" id="KW-0067">ATP-binding</keyword>
<dbReference type="InterPro" id="IPR024909">
    <property type="entry name" value="Cys-tRNA/MSH_ligase"/>
</dbReference>
<evidence type="ECO:0000256" key="13">
    <source>
        <dbReference type="ARBA" id="ARBA00022898"/>
    </source>
</evidence>
<dbReference type="SUPFAM" id="SSF47323">
    <property type="entry name" value="Anticodon-binding domain of a subclass of class I aminoacyl-tRNA synthetases"/>
    <property type="match status" value="1"/>
</dbReference>
<evidence type="ECO:0000256" key="19">
    <source>
        <dbReference type="PIRSR" id="PIRSR605856-50"/>
    </source>
</evidence>
<dbReference type="InterPro" id="IPR015803">
    <property type="entry name" value="Cys-tRNA-ligase"/>
</dbReference>
<dbReference type="SUPFAM" id="SSF53686">
    <property type="entry name" value="Tryptophan synthase beta subunit-like PLP-dependent enzymes"/>
    <property type="match status" value="1"/>
</dbReference>
<evidence type="ECO:0000256" key="12">
    <source>
        <dbReference type="ARBA" id="ARBA00022840"/>
    </source>
</evidence>
<dbReference type="InterPro" id="IPR009080">
    <property type="entry name" value="tRNAsynth_Ia_anticodon-bd"/>
</dbReference>
<comment type="catalytic activity">
    <reaction evidence="17">
        <text>O-acetyl-L-serine + hydrogen sulfide = L-cysteine + acetate</text>
        <dbReference type="Rhea" id="RHEA:14829"/>
        <dbReference type="ChEBI" id="CHEBI:29919"/>
        <dbReference type="ChEBI" id="CHEBI:30089"/>
        <dbReference type="ChEBI" id="CHEBI:35235"/>
        <dbReference type="ChEBI" id="CHEBI:58340"/>
        <dbReference type="EC" id="2.5.1.47"/>
    </reaction>
</comment>
<dbReference type="Gene3D" id="1.20.120.1910">
    <property type="entry name" value="Cysteine-tRNA ligase, C-terminal anti-codon recognition domain"/>
    <property type="match status" value="1"/>
</dbReference>
<dbReference type="Gene3D" id="3.40.50.620">
    <property type="entry name" value="HUPs"/>
    <property type="match status" value="1"/>
</dbReference>
<evidence type="ECO:0000256" key="11">
    <source>
        <dbReference type="ARBA" id="ARBA00022833"/>
    </source>
</evidence>
<feature type="binding site" evidence="19">
    <location>
        <begin position="178"/>
        <end position="182"/>
    </location>
    <ligand>
        <name>pyridoxal 5'-phosphate</name>
        <dbReference type="ChEBI" id="CHEBI:597326"/>
    </ligand>
</feature>
<dbReference type="PROSITE" id="PS00901">
    <property type="entry name" value="CYS_SYNTHASE"/>
    <property type="match status" value="1"/>
</dbReference>
<keyword evidence="9" id="KW-0479">Metal-binding</keyword>
<comment type="subcellular location">
    <subcellularLocation>
        <location evidence="18">Cytoplasm</location>
    </subcellularLocation>
</comment>
<comment type="catalytic activity">
    <reaction evidence="18">
        <text>tRNA(Cys) + L-cysteine + ATP = L-cysteinyl-tRNA(Cys) + AMP + diphosphate</text>
        <dbReference type="Rhea" id="RHEA:17773"/>
        <dbReference type="Rhea" id="RHEA-COMP:9661"/>
        <dbReference type="Rhea" id="RHEA-COMP:9679"/>
        <dbReference type="ChEBI" id="CHEBI:30616"/>
        <dbReference type="ChEBI" id="CHEBI:33019"/>
        <dbReference type="ChEBI" id="CHEBI:35235"/>
        <dbReference type="ChEBI" id="CHEBI:78442"/>
        <dbReference type="ChEBI" id="CHEBI:78517"/>
        <dbReference type="ChEBI" id="CHEBI:456215"/>
        <dbReference type="EC" id="6.1.1.16"/>
    </reaction>
</comment>
<evidence type="ECO:0000259" key="22">
    <source>
        <dbReference type="Pfam" id="PF01406"/>
    </source>
</evidence>
<dbReference type="RefSeq" id="WP_038062255.1">
    <property type="nucleotide sequence ID" value="NZ_CP008796.1"/>
</dbReference>
<comment type="similarity">
    <text evidence="18">Belongs to the class-I aminoacyl-tRNA synthetase family.</text>
</comment>
<keyword evidence="11" id="KW-0862">Zinc</keyword>
<comment type="cofactor">
    <cofactor evidence="1 19">
        <name>pyridoxal 5'-phosphate</name>
        <dbReference type="ChEBI" id="CHEBI:597326"/>
    </cofactor>
</comment>
<evidence type="ECO:0000313" key="23">
    <source>
        <dbReference type="EMBL" id="AIH04531.1"/>
    </source>
</evidence>
<dbReference type="GO" id="GO:0005737">
    <property type="term" value="C:cytoplasm"/>
    <property type="evidence" value="ECO:0007669"/>
    <property type="project" value="UniProtKB-SubCell"/>
</dbReference>
<dbReference type="HOGENOM" id="CLU_013528_5_0_0"/>
<dbReference type="GO" id="GO:0006535">
    <property type="term" value="P:cysteine biosynthetic process from serine"/>
    <property type="evidence" value="ECO:0007669"/>
    <property type="project" value="InterPro"/>
</dbReference>
<dbReference type="GO" id="GO:0004124">
    <property type="term" value="F:cysteine synthase activity"/>
    <property type="evidence" value="ECO:0007669"/>
    <property type="project" value="UniProtKB-EC"/>
</dbReference>
<feature type="binding site" evidence="19">
    <location>
        <position position="259"/>
    </location>
    <ligand>
        <name>pyridoxal 5'-phosphate</name>
        <dbReference type="ChEBI" id="CHEBI:597326"/>
    </ligand>
</feature>
<evidence type="ECO:0000256" key="14">
    <source>
        <dbReference type="ARBA" id="ARBA00022917"/>
    </source>
</evidence>
<comment type="subunit">
    <text evidence="5 18">Monomer.</text>
</comment>
<evidence type="ECO:0000256" key="4">
    <source>
        <dbReference type="ARBA" id="ARBA00007103"/>
    </source>
</evidence>
<keyword evidence="13 19" id="KW-0663">Pyridoxal phosphate</keyword>
<dbReference type="EC" id="6.1.1.16" evidence="18"/>
<dbReference type="KEGG" id="tcm:HL41_07435"/>
<feature type="binding site" evidence="19">
    <location>
        <position position="73"/>
    </location>
    <ligand>
        <name>pyridoxal 5'-phosphate</name>
        <dbReference type="ChEBI" id="CHEBI:597326"/>
    </ligand>
</feature>
<dbReference type="AlphaFoldDB" id="A0A075WUF4"/>
<dbReference type="Gene3D" id="3.40.50.1100">
    <property type="match status" value="2"/>
</dbReference>
<dbReference type="PaxDb" id="289377-HL41_07435"/>
<evidence type="ECO:0000256" key="8">
    <source>
        <dbReference type="ARBA" id="ARBA00022679"/>
    </source>
</evidence>
<evidence type="ECO:0000256" key="20">
    <source>
        <dbReference type="PIRSR" id="PIRSR605856-51"/>
    </source>
</evidence>
<accession>A0A075WUF4</accession>
<comment type="pathway">
    <text evidence="3">Amino-acid biosynthesis; L-cysteine biosynthesis; L-cysteine from L-serine: step 2/2.</text>
</comment>
<dbReference type="HAMAP" id="MF_00041">
    <property type="entry name" value="Cys_tRNA_synth"/>
    <property type="match status" value="1"/>
</dbReference>
<keyword evidence="10 18" id="KW-0547">Nucleotide-binding</keyword>
<sequence length="773" mass="88834">MRFHNVLQKIGNTPIIKLSKLKVKPSVEIWGKIESQNPGGSIKDRPALFMIEDAEKKGLLTKDKIVIEASSGNTGIGLSLVCAVKGYRCMIAMSESASIERRKIMQAFGAQILLTPAEKGTDGAMEAVYELLRKDPDKYFCPDQFNNEANWKSHYHTTGPEIWRDTEGKVTHVVCGLGTTGTAMGIARFAKDHNLPFKVVGIEPYPKHKIQGLKNMKESYPPSIYNKKLLERVINVEDEEAFYWARWLAREEGIFVGISSGAALAGALKLAETLDQGLIVVIFPDGGERYLSTPLWSFEVKDKKREETNLIVFNTLSEKREPFFPLSSSEIRIYTCGPTLNLRPHIGLYRRLITADVLKEYLRIKGYQVKHLINLTDFDDKTIKRALEEKKLLQEITRKVEEEFYQDVEFLNLSKADLYPKVSQHLSEMADLAFKVVEKDKAYVKYGSVYFDISRLEDYGKLSKVDLSRLKPGATIDVEEYDKEEPFDFALLKRVHILELKEGYFVDTHIGKVRPTWHIHCAALILKYLGEEIDFFTSGIDLLFPHHENTRAVLKAITGKEVARYWLHTGIVFYQGKKLSSENRITVEDIKAKGFNGRELRFYFLRTHYRNPFNFSWKGLEESAKILQKIDQHLCLVEASARKDKEDPSTWSILENFGQSWEKALKEDLNTPMVISELISFLKKLYPYLKQGISVEFKEKVFENLQTLNKVLKVLRFPKKVMDEEVLRLVRLRDEARKEGNFAEADQIREKLLAKGFWVFDLPWGTEVVSLEV</sequence>
<evidence type="ECO:0000256" key="18">
    <source>
        <dbReference type="HAMAP-Rule" id="MF_00041"/>
    </source>
</evidence>
<evidence type="ECO:0000256" key="2">
    <source>
        <dbReference type="ARBA" id="ARBA00001947"/>
    </source>
</evidence>
<dbReference type="PANTHER" id="PTHR10314">
    <property type="entry name" value="CYSTATHIONINE BETA-SYNTHASE"/>
    <property type="match status" value="1"/>
</dbReference>
<comment type="cofactor">
    <cofactor evidence="2">
        <name>Zn(2+)</name>
        <dbReference type="ChEBI" id="CHEBI:29105"/>
    </cofactor>
</comment>
<feature type="modified residue" description="N6-(pyridoxal phosphate)lysine" evidence="20">
    <location>
        <position position="43"/>
    </location>
</feature>
<comment type="caution">
    <text evidence="18">Lacks conserved residue(s) required for the propagation of feature annotation.</text>
</comment>
<feature type="domain" description="Tryptophan synthase beta chain-like PALP" evidence="21">
    <location>
        <begin position="7"/>
        <end position="285"/>
    </location>
</feature>
<evidence type="ECO:0000256" key="1">
    <source>
        <dbReference type="ARBA" id="ARBA00001933"/>
    </source>
</evidence>
<dbReference type="Pfam" id="PF01406">
    <property type="entry name" value="tRNA-synt_1e"/>
    <property type="match status" value="1"/>
</dbReference>
<evidence type="ECO:0000256" key="7">
    <source>
        <dbReference type="ARBA" id="ARBA00022605"/>
    </source>
</evidence>
<dbReference type="STRING" id="289377.HL41_07435"/>
<evidence type="ECO:0000256" key="9">
    <source>
        <dbReference type="ARBA" id="ARBA00022723"/>
    </source>
</evidence>
<dbReference type="GO" id="GO:0006423">
    <property type="term" value="P:cysteinyl-tRNA aminoacylation"/>
    <property type="evidence" value="ECO:0007669"/>
    <property type="project" value="UniProtKB-UniRule"/>
</dbReference>
<reference evidence="23 24" key="1">
    <citation type="journal article" date="2015" name="Genome Announc.">
        <title>Genome Sequence of a Sulfate-Reducing Thermophilic Bacterium, Thermodesulfobacterium commune DSM 2178T (Phylum Thermodesulfobacteria).</title>
        <authorList>
            <person name="Bhatnagar S."/>
            <person name="Badger J.H."/>
            <person name="Madupu R."/>
            <person name="Khouri H.M."/>
            <person name="O'Connor E.M."/>
            <person name="Robb F.T."/>
            <person name="Ward N.L."/>
            <person name="Eisen J.A."/>
        </authorList>
    </citation>
    <scope>NUCLEOTIDE SEQUENCE [LARGE SCALE GENOMIC DNA]</scope>
    <source>
        <strain evidence="23 24">DSM 2178</strain>
    </source>
</reference>
<dbReference type="InterPro" id="IPR005856">
    <property type="entry name" value="Cys_synth"/>
</dbReference>